<proteinExistence type="predicted"/>
<evidence type="ECO:0000313" key="1">
    <source>
        <dbReference type="EMBL" id="TPP51076.1"/>
    </source>
</evidence>
<dbReference type="Proteomes" id="UP000316759">
    <property type="component" value="Unassembled WGS sequence"/>
</dbReference>
<name>A0A504XQU5_FASGI</name>
<dbReference type="OrthoDB" id="1929813at2759"/>
<comment type="caution">
    <text evidence="1">The sequence shown here is derived from an EMBL/GenBank/DDBJ whole genome shotgun (WGS) entry which is preliminary data.</text>
</comment>
<reference evidence="1 2" key="1">
    <citation type="submission" date="2019-04" db="EMBL/GenBank/DDBJ databases">
        <title>Annotation for the trematode Fasciola gigantica.</title>
        <authorList>
            <person name="Choi Y.-J."/>
        </authorList>
    </citation>
    <scope>NUCLEOTIDE SEQUENCE [LARGE SCALE GENOMIC DNA]</scope>
    <source>
        <strain evidence="1">Uganda_cow_1</strain>
    </source>
</reference>
<evidence type="ECO:0000313" key="2">
    <source>
        <dbReference type="Proteomes" id="UP000316759"/>
    </source>
</evidence>
<dbReference type="EMBL" id="SUNJ01015582">
    <property type="protein sequence ID" value="TPP51076.1"/>
    <property type="molecule type" value="Genomic_DNA"/>
</dbReference>
<dbReference type="STRING" id="46835.A0A504XQU5"/>
<dbReference type="AlphaFoldDB" id="A0A504XQU5"/>
<keyword evidence="2" id="KW-1185">Reference proteome</keyword>
<accession>A0A504XQU5</accession>
<organism evidence="1 2">
    <name type="scientific">Fasciola gigantica</name>
    <name type="common">Giant liver fluke</name>
    <dbReference type="NCBI Taxonomy" id="46835"/>
    <lineage>
        <taxon>Eukaryota</taxon>
        <taxon>Metazoa</taxon>
        <taxon>Spiralia</taxon>
        <taxon>Lophotrochozoa</taxon>
        <taxon>Platyhelminthes</taxon>
        <taxon>Trematoda</taxon>
        <taxon>Digenea</taxon>
        <taxon>Plagiorchiida</taxon>
        <taxon>Echinostomata</taxon>
        <taxon>Echinostomatoidea</taxon>
        <taxon>Fasciolidae</taxon>
        <taxon>Fasciola</taxon>
    </lineage>
</organism>
<sequence>MGTRVSTKHKLISQLESADSILRDILNIVAKRPTALNLEPLVELLLETDQQLKATLDEGLPQSLFTL</sequence>
<protein>
    <submittedName>
        <fullName evidence="1">Uncharacterized protein</fullName>
    </submittedName>
</protein>
<gene>
    <name evidence="1" type="ORF">FGIG_04718</name>
</gene>